<feature type="region of interest" description="Disordered" evidence="1">
    <location>
        <begin position="11"/>
        <end position="70"/>
    </location>
</feature>
<protein>
    <submittedName>
        <fullName evidence="2">Uncharacterized protein</fullName>
    </submittedName>
</protein>
<reference evidence="2 3" key="1">
    <citation type="journal article" date="2021" name="Comput. Struct. Biotechnol. J.">
        <title>De novo genome assembly of the potent medicinal plant Rehmannia glutinosa using nanopore technology.</title>
        <authorList>
            <person name="Ma L."/>
            <person name="Dong C."/>
            <person name="Song C."/>
            <person name="Wang X."/>
            <person name="Zheng X."/>
            <person name="Niu Y."/>
            <person name="Chen S."/>
            <person name="Feng W."/>
        </authorList>
    </citation>
    <scope>NUCLEOTIDE SEQUENCE [LARGE SCALE GENOMIC DNA]</scope>
    <source>
        <strain evidence="2">DH-2019</strain>
    </source>
</reference>
<organism evidence="2 3">
    <name type="scientific">Rehmannia glutinosa</name>
    <name type="common">Chinese foxglove</name>
    <dbReference type="NCBI Taxonomy" id="99300"/>
    <lineage>
        <taxon>Eukaryota</taxon>
        <taxon>Viridiplantae</taxon>
        <taxon>Streptophyta</taxon>
        <taxon>Embryophyta</taxon>
        <taxon>Tracheophyta</taxon>
        <taxon>Spermatophyta</taxon>
        <taxon>Magnoliopsida</taxon>
        <taxon>eudicotyledons</taxon>
        <taxon>Gunneridae</taxon>
        <taxon>Pentapetalae</taxon>
        <taxon>asterids</taxon>
        <taxon>lamiids</taxon>
        <taxon>Lamiales</taxon>
        <taxon>Orobanchaceae</taxon>
        <taxon>Rehmannieae</taxon>
        <taxon>Rehmannia</taxon>
    </lineage>
</organism>
<evidence type="ECO:0000256" key="1">
    <source>
        <dbReference type="SAM" id="MobiDB-lite"/>
    </source>
</evidence>
<evidence type="ECO:0000313" key="2">
    <source>
        <dbReference type="EMBL" id="KAK6122109.1"/>
    </source>
</evidence>
<proteinExistence type="predicted"/>
<dbReference type="Proteomes" id="UP001318860">
    <property type="component" value="Unassembled WGS sequence"/>
</dbReference>
<keyword evidence="3" id="KW-1185">Reference proteome</keyword>
<name>A0ABR0UHP6_REHGL</name>
<comment type="caution">
    <text evidence="2">The sequence shown here is derived from an EMBL/GenBank/DDBJ whole genome shotgun (WGS) entry which is preliminary data.</text>
</comment>
<accession>A0ABR0UHP6</accession>
<evidence type="ECO:0000313" key="3">
    <source>
        <dbReference type="Proteomes" id="UP001318860"/>
    </source>
</evidence>
<sequence>MVADLLATGLRLPASRASEREDHGAFHAAGDQRCGSLQVGPPRRERGVDGRDIRSRNRGGERREPWDAETDAIAMKCCEKSSEKRLEVRHVLADVENVRVSVDSEEEGLSHSSLERSFMDDSLSATSTAMVVIANKRR</sequence>
<dbReference type="EMBL" id="JABTTQ020002771">
    <property type="protein sequence ID" value="KAK6122109.1"/>
    <property type="molecule type" value="Genomic_DNA"/>
</dbReference>
<feature type="compositionally biased region" description="Basic and acidic residues" evidence="1">
    <location>
        <begin position="42"/>
        <end position="66"/>
    </location>
</feature>
<gene>
    <name evidence="2" type="ORF">DH2020_044150</name>
</gene>